<dbReference type="GO" id="GO:0022857">
    <property type="term" value="F:transmembrane transporter activity"/>
    <property type="evidence" value="ECO:0007669"/>
    <property type="project" value="InterPro"/>
</dbReference>
<evidence type="ECO:0000256" key="4">
    <source>
        <dbReference type="ARBA" id="ARBA00023136"/>
    </source>
</evidence>
<dbReference type="PANTHER" id="PTHR42718">
    <property type="entry name" value="MAJOR FACILITATOR SUPERFAMILY MULTIDRUG TRANSPORTER MFSC"/>
    <property type="match status" value="1"/>
</dbReference>
<keyword evidence="3 6" id="KW-1133">Transmembrane helix</keyword>
<feature type="transmembrane region" description="Helical" evidence="6">
    <location>
        <begin position="298"/>
        <end position="319"/>
    </location>
</feature>
<dbReference type="Proteomes" id="UP000240429">
    <property type="component" value="Unassembled WGS sequence"/>
</dbReference>
<feature type="transmembrane region" description="Helical" evidence="6">
    <location>
        <begin position="220"/>
        <end position="240"/>
    </location>
</feature>
<dbReference type="SUPFAM" id="SSF103473">
    <property type="entry name" value="MFS general substrate transporter"/>
    <property type="match status" value="1"/>
</dbReference>
<dbReference type="InterPro" id="IPR036259">
    <property type="entry name" value="MFS_trans_sf"/>
</dbReference>
<feature type="transmembrane region" description="Helical" evidence="6">
    <location>
        <begin position="395"/>
        <end position="413"/>
    </location>
</feature>
<organism evidence="8 9">
    <name type="scientific">Streptomyces dioscori</name>
    <dbReference type="NCBI Taxonomy" id="2109333"/>
    <lineage>
        <taxon>Bacteria</taxon>
        <taxon>Bacillati</taxon>
        <taxon>Actinomycetota</taxon>
        <taxon>Actinomycetes</taxon>
        <taxon>Kitasatosporales</taxon>
        <taxon>Streptomycetaceae</taxon>
        <taxon>Streptomyces</taxon>
        <taxon>Streptomyces aurantiacus group</taxon>
    </lineage>
</organism>
<dbReference type="GO" id="GO:0046677">
    <property type="term" value="P:response to antibiotic"/>
    <property type="evidence" value="ECO:0007669"/>
    <property type="project" value="UniProtKB-KW"/>
</dbReference>
<comment type="caution">
    <text evidence="8">The sequence shown here is derived from an EMBL/GenBank/DDBJ whole genome shotgun (WGS) entry which is preliminary data.</text>
</comment>
<feature type="transmembrane region" description="Helical" evidence="6">
    <location>
        <begin position="46"/>
        <end position="64"/>
    </location>
</feature>
<dbReference type="RefSeq" id="WP_107015064.1">
    <property type="nucleotide sequence ID" value="NZ_KZ679038.1"/>
</dbReference>
<evidence type="ECO:0000256" key="5">
    <source>
        <dbReference type="ARBA" id="ARBA00023251"/>
    </source>
</evidence>
<dbReference type="GO" id="GO:0005886">
    <property type="term" value="C:plasma membrane"/>
    <property type="evidence" value="ECO:0007669"/>
    <property type="project" value="UniProtKB-SubCell"/>
</dbReference>
<evidence type="ECO:0000256" key="2">
    <source>
        <dbReference type="ARBA" id="ARBA00022692"/>
    </source>
</evidence>
<keyword evidence="2 6" id="KW-0812">Transmembrane</keyword>
<reference evidence="8 9" key="1">
    <citation type="submission" date="2018-03" db="EMBL/GenBank/DDBJ databases">
        <title>Streptomyces dioscori sp. nov., a novel endophytic actinobacterium isolated from bulbil of Dioscorea bulbifera L.</title>
        <authorList>
            <person name="Zhikuan W."/>
        </authorList>
    </citation>
    <scope>NUCLEOTIDE SEQUENCE [LARGE SCALE GENOMIC DNA]</scope>
    <source>
        <strain evidence="8 9">A217</strain>
    </source>
</reference>
<keyword evidence="5" id="KW-0046">Antibiotic resistance</keyword>
<comment type="subcellular location">
    <subcellularLocation>
        <location evidence="1">Cell membrane</location>
        <topology evidence="1">Multi-pass membrane protein</topology>
    </subcellularLocation>
</comment>
<dbReference type="PANTHER" id="PTHR42718:SF42">
    <property type="entry name" value="EXPORT PROTEIN"/>
    <property type="match status" value="1"/>
</dbReference>
<name>A0A2P8QGI8_9ACTN</name>
<accession>A0A2P8QGI8</accession>
<feature type="transmembrane region" description="Helical" evidence="6">
    <location>
        <begin position="261"/>
        <end position="286"/>
    </location>
</feature>
<dbReference type="Pfam" id="PF07690">
    <property type="entry name" value="MFS_1"/>
    <property type="match status" value="1"/>
</dbReference>
<feature type="transmembrane region" description="Helical" evidence="6">
    <location>
        <begin position="135"/>
        <end position="158"/>
    </location>
</feature>
<dbReference type="InterPro" id="IPR020846">
    <property type="entry name" value="MFS_dom"/>
</dbReference>
<evidence type="ECO:0000313" key="8">
    <source>
        <dbReference type="EMBL" id="PSM45308.1"/>
    </source>
</evidence>
<dbReference type="Gene3D" id="1.20.1720.10">
    <property type="entry name" value="Multidrug resistance protein D"/>
    <property type="match status" value="1"/>
</dbReference>
<feature type="transmembrane region" description="Helical" evidence="6">
    <location>
        <begin position="164"/>
        <end position="182"/>
    </location>
</feature>
<feature type="transmembrane region" description="Helical" evidence="6">
    <location>
        <begin position="351"/>
        <end position="375"/>
    </location>
</feature>
<dbReference type="AlphaFoldDB" id="A0A2P8QGI8"/>
<feature type="transmembrane region" description="Helical" evidence="6">
    <location>
        <begin position="419"/>
        <end position="441"/>
    </location>
</feature>
<protein>
    <submittedName>
        <fullName evidence="8">MFS transporter</fullName>
    </submittedName>
</protein>
<sequence>MNAALRQRLTLVAGVTGAAVVALDGTVTTVAQPTLRRDLDASFVQVQWISTGYLIAVACLLVFAGRLGDRHGHRRVFALGVFGFALASAAIGLAPGIGWVIALRVAQGIFGALLQPATLGMLRAAYPPDRLGMPVALRTSAIGAAAALGPLAGGALISHFGWRWVFFLSVIPALAAGALALAVRLPAPTSDVRLDLPGAGLLAVTLICLVHTLVGLPGSGGTAATVLGVLCTMVACAAFVRHERRTAGPLIPPDVFRSTTVTSALGALVAVSAAMFGTLFLGTYYLQDVRGLDPLESSLHALPLALMMVAGAPLSTVLFRRFGPRRTVMTGAALVALATLLMACLDRTSGAVTIGCCFLLLGAGFVAVMVTATAVLVRAASVEAAGVSGGLQQTAMNIGPMLGVALATVFRPADVSTTGVALLVLAAVATLGALLGAGLPATSDDGRAAVKV</sequence>
<dbReference type="InterPro" id="IPR011701">
    <property type="entry name" value="MFS"/>
</dbReference>
<dbReference type="OrthoDB" id="4334754at2"/>
<keyword evidence="4 6" id="KW-0472">Membrane</keyword>
<gene>
    <name evidence="8" type="ORF">C6Y14_04440</name>
</gene>
<dbReference type="EMBL" id="PYBJ01000001">
    <property type="protein sequence ID" value="PSM45308.1"/>
    <property type="molecule type" value="Genomic_DNA"/>
</dbReference>
<dbReference type="PROSITE" id="PS50850">
    <property type="entry name" value="MFS"/>
    <property type="match status" value="1"/>
</dbReference>
<evidence type="ECO:0000256" key="6">
    <source>
        <dbReference type="SAM" id="Phobius"/>
    </source>
</evidence>
<feature type="domain" description="Major facilitator superfamily (MFS) profile" evidence="7">
    <location>
        <begin position="10"/>
        <end position="444"/>
    </location>
</feature>
<evidence type="ECO:0000256" key="1">
    <source>
        <dbReference type="ARBA" id="ARBA00004651"/>
    </source>
</evidence>
<evidence type="ECO:0000313" key="9">
    <source>
        <dbReference type="Proteomes" id="UP000240429"/>
    </source>
</evidence>
<dbReference type="Gene3D" id="1.20.1250.20">
    <property type="entry name" value="MFS general substrate transporter like domains"/>
    <property type="match status" value="1"/>
</dbReference>
<evidence type="ECO:0000259" key="7">
    <source>
        <dbReference type="PROSITE" id="PS50850"/>
    </source>
</evidence>
<feature type="transmembrane region" description="Helical" evidence="6">
    <location>
        <begin position="76"/>
        <end position="102"/>
    </location>
</feature>
<proteinExistence type="predicted"/>
<dbReference type="CDD" id="cd17321">
    <property type="entry name" value="MFS_MMR_MDR_like"/>
    <property type="match status" value="1"/>
</dbReference>
<keyword evidence="9" id="KW-1185">Reference proteome</keyword>
<evidence type="ECO:0000256" key="3">
    <source>
        <dbReference type="ARBA" id="ARBA00022989"/>
    </source>
</evidence>